<dbReference type="PRINTS" id="PR00081">
    <property type="entry name" value="GDHRDH"/>
</dbReference>
<organism evidence="4 5">
    <name type="scientific">Agathobacter ruminis</name>
    <dbReference type="NCBI Taxonomy" id="1712665"/>
    <lineage>
        <taxon>Bacteria</taxon>
        <taxon>Bacillati</taxon>
        <taxon>Bacillota</taxon>
        <taxon>Clostridia</taxon>
        <taxon>Lachnospirales</taxon>
        <taxon>Lachnospiraceae</taxon>
        <taxon>Agathobacter</taxon>
    </lineage>
</organism>
<name>A0A2G3E3R6_9FIRM</name>
<comment type="caution">
    <text evidence="4">The sequence shown here is derived from an EMBL/GenBank/DDBJ whole genome shotgun (WGS) entry which is preliminary data.</text>
</comment>
<dbReference type="PANTHER" id="PTHR42901:SF1">
    <property type="entry name" value="ALCOHOL DEHYDROGENASE"/>
    <property type="match status" value="1"/>
</dbReference>
<dbReference type="PANTHER" id="PTHR42901">
    <property type="entry name" value="ALCOHOL DEHYDROGENASE"/>
    <property type="match status" value="1"/>
</dbReference>
<evidence type="ECO:0000313" key="4">
    <source>
        <dbReference type="EMBL" id="PHU37841.1"/>
    </source>
</evidence>
<keyword evidence="2" id="KW-0560">Oxidoreductase</keyword>
<evidence type="ECO:0000256" key="2">
    <source>
        <dbReference type="ARBA" id="ARBA00023002"/>
    </source>
</evidence>
<dbReference type="Pfam" id="PF00106">
    <property type="entry name" value="adh_short"/>
    <property type="match status" value="1"/>
</dbReference>
<reference evidence="4 5" key="1">
    <citation type="submission" date="2017-10" db="EMBL/GenBank/DDBJ databases">
        <title>Resolving the taxonomy of Roseburia spp., Eubacterium rectale and Agathobacter spp. through phylogenomic analysis.</title>
        <authorList>
            <person name="Sheridan P.O."/>
            <person name="Walker A.W."/>
            <person name="Duncan S.H."/>
            <person name="Scott K.P."/>
            <person name="Toole P.W.O."/>
            <person name="Luis P."/>
            <person name="Flint H.J."/>
        </authorList>
    </citation>
    <scope>NUCLEOTIDE SEQUENCE [LARGE SCALE GENOMIC DNA]</scope>
    <source>
        <strain evidence="4 5">JK623</strain>
    </source>
</reference>
<proteinExistence type="inferred from homology"/>
<sequence length="263" mass="29451">MKRRKYKYALITGASSGLGMEFAKQLTEMGYVPILVARRKERLIELAEQIENQYHVECTVFPADLTNPTECKRIFRFLEDKPVGIIINNAGYGDCGSFMDTDLGKELSMIDLNVKALHIISKLALHKFRKQKGGYLLNVASSAGLFPAGPYMATYYATKSYVSSLTEAIAVETIEQGYDRIHISALCPGPVDTEFNAVANVEFSLPGISAEYCVEVALKGLMRGDLVIIPTLRMKLAIFAVRLLPRFWIEKLTGHQQKKKFKK</sequence>
<dbReference type="PIRSF" id="PIRSF000126">
    <property type="entry name" value="11-beta-HSD1"/>
    <property type="match status" value="1"/>
</dbReference>
<accession>A0A2G3E3R6</accession>
<dbReference type="AlphaFoldDB" id="A0A2G3E3R6"/>
<dbReference type="EMBL" id="PDYG01000027">
    <property type="protein sequence ID" value="PHU37841.1"/>
    <property type="molecule type" value="Genomic_DNA"/>
</dbReference>
<protein>
    <submittedName>
        <fullName evidence="4">Ketoacyl reductase</fullName>
    </submittedName>
</protein>
<dbReference type="Gene3D" id="3.40.50.720">
    <property type="entry name" value="NAD(P)-binding Rossmann-like Domain"/>
    <property type="match status" value="1"/>
</dbReference>
<dbReference type="CDD" id="cd05233">
    <property type="entry name" value="SDR_c"/>
    <property type="match status" value="1"/>
</dbReference>
<comment type="similarity">
    <text evidence="1 3">Belongs to the short-chain dehydrogenases/reductases (SDR) family.</text>
</comment>
<dbReference type="SUPFAM" id="SSF51735">
    <property type="entry name" value="NAD(P)-binding Rossmann-fold domains"/>
    <property type="match status" value="1"/>
</dbReference>
<dbReference type="PRINTS" id="PR00080">
    <property type="entry name" value="SDRFAMILY"/>
</dbReference>
<evidence type="ECO:0000256" key="3">
    <source>
        <dbReference type="RuleBase" id="RU000363"/>
    </source>
</evidence>
<dbReference type="Proteomes" id="UP000224563">
    <property type="component" value="Unassembled WGS sequence"/>
</dbReference>
<dbReference type="GO" id="GO:0016491">
    <property type="term" value="F:oxidoreductase activity"/>
    <property type="evidence" value="ECO:0007669"/>
    <property type="project" value="UniProtKB-KW"/>
</dbReference>
<reference evidence="4 5" key="2">
    <citation type="submission" date="2017-10" db="EMBL/GenBank/DDBJ databases">
        <authorList>
            <person name="Banno H."/>
            <person name="Chua N.-H."/>
        </authorList>
    </citation>
    <scope>NUCLEOTIDE SEQUENCE [LARGE SCALE GENOMIC DNA]</scope>
    <source>
        <strain evidence="4 5">JK623</strain>
    </source>
</reference>
<keyword evidence="5" id="KW-1185">Reference proteome</keyword>
<evidence type="ECO:0000313" key="5">
    <source>
        <dbReference type="Proteomes" id="UP000224563"/>
    </source>
</evidence>
<dbReference type="RefSeq" id="WP_099385962.1">
    <property type="nucleotide sequence ID" value="NZ_JANSWH010000045.1"/>
</dbReference>
<gene>
    <name evidence="4" type="ORF">CSX02_05700</name>
</gene>
<dbReference type="InterPro" id="IPR002347">
    <property type="entry name" value="SDR_fam"/>
</dbReference>
<evidence type="ECO:0000256" key="1">
    <source>
        <dbReference type="ARBA" id="ARBA00006484"/>
    </source>
</evidence>
<dbReference type="InterPro" id="IPR036291">
    <property type="entry name" value="NAD(P)-bd_dom_sf"/>
</dbReference>